<comment type="caution">
    <text evidence="1">The sequence shown here is derived from an EMBL/GenBank/DDBJ whole genome shotgun (WGS) entry which is preliminary data.</text>
</comment>
<proteinExistence type="predicted"/>
<organism evidence="1 2">
    <name type="scientific">Saccharothrix mutabilis subsp. mutabilis</name>
    <dbReference type="NCBI Taxonomy" id="66855"/>
    <lineage>
        <taxon>Bacteria</taxon>
        <taxon>Bacillati</taxon>
        <taxon>Actinomycetota</taxon>
        <taxon>Actinomycetes</taxon>
        <taxon>Pseudonocardiales</taxon>
        <taxon>Pseudonocardiaceae</taxon>
        <taxon>Saccharothrix</taxon>
    </lineage>
</organism>
<sequence>MVRKVFTSAGRHRFPTGDPILLEDGGNLLDHLSPAPVVARVGRSWRHARDIYRTRTRAAT</sequence>
<reference evidence="1 2" key="1">
    <citation type="journal article" date="2019" name="Int. J. Syst. Evol. Microbiol.">
        <title>The Global Catalogue of Microorganisms (GCM) 10K type strain sequencing project: providing services to taxonomists for standard genome sequencing and annotation.</title>
        <authorList>
            <consortium name="The Broad Institute Genomics Platform"/>
            <consortium name="The Broad Institute Genome Sequencing Center for Infectious Disease"/>
            <person name="Wu L."/>
            <person name="Ma J."/>
        </authorList>
    </citation>
    <scope>NUCLEOTIDE SEQUENCE [LARGE SCALE GENOMIC DNA]</scope>
    <source>
        <strain evidence="1 2">JCM 3380</strain>
    </source>
</reference>
<keyword evidence="2" id="KW-1185">Reference proteome</keyword>
<evidence type="ECO:0000313" key="2">
    <source>
        <dbReference type="Proteomes" id="UP001500416"/>
    </source>
</evidence>
<dbReference type="Proteomes" id="UP001500416">
    <property type="component" value="Unassembled WGS sequence"/>
</dbReference>
<evidence type="ECO:0000313" key="1">
    <source>
        <dbReference type="EMBL" id="GAA0254121.1"/>
    </source>
</evidence>
<gene>
    <name evidence="1" type="ORF">GCM10010492_63570</name>
</gene>
<name>A0ABN0UL08_9PSEU</name>
<dbReference type="EMBL" id="BAAABU010000022">
    <property type="protein sequence ID" value="GAA0254121.1"/>
    <property type="molecule type" value="Genomic_DNA"/>
</dbReference>
<accession>A0ABN0UL08</accession>
<protein>
    <submittedName>
        <fullName evidence="1">Uncharacterized protein</fullName>
    </submittedName>
</protein>